<dbReference type="PANTHER" id="PTHR30477:SF13">
    <property type="entry name" value="IRON TRANSPORT SYSTEM MEMBRANE PROTEIN HI_0360-RELATED"/>
    <property type="match status" value="1"/>
</dbReference>
<dbReference type="HOGENOM" id="CLU_028808_1_0_9"/>
<dbReference type="RefSeq" id="WP_014214684.1">
    <property type="nucleotide sequence ID" value="NC_016605.1"/>
</dbReference>
<evidence type="ECO:0000313" key="8">
    <source>
        <dbReference type="EMBL" id="AEV94486.1"/>
    </source>
</evidence>
<feature type="transmembrane region" description="Helical" evidence="7">
    <location>
        <begin position="85"/>
        <end position="104"/>
    </location>
</feature>
<keyword evidence="4 7" id="KW-1133">Transmembrane helix</keyword>
<dbReference type="EMBL" id="CP003137">
    <property type="protein sequence ID" value="AEV94486.1"/>
    <property type="molecule type" value="Genomic_DNA"/>
</dbReference>
<evidence type="ECO:0000256" key="1">
    <source>
        <dbReference type="ARBA" id="ARBA00004141"/>
    </source>
</evidence>
<sequence>MFSFEFMQNAYIAGTFIAIVCGIMGVYVVGRNMSFLSHMLSEIGFSGASFGIFMGWPALNGMLLFTIVSSVLIGRMSVQASRREAAISAISSLFLGLGILFLAISSKNVSYATNILFGSVIGISRQEVWQVLVLTIVALLFIFFMYRSLKFDSFDHIGASVKGIHTNLVSIIFLVVLALSVSTAAQVVGSLLIFVLLTLPASAAKFVSKTVSGMMLFAVIAALIGVWLGLYLGYVTNWPVSFFIATIECAIYFGALLFNKNK</sequence>
<feature type="transmembrane region" description="Helical" evidence="7">
    <location>
        <begin position="12"/>
        <end position="30"/>
    </location>
</feature>
<organism evidence="8 9">
    <name type="scientific">Pediococcus claussenii (strain ATCC BAA-344 / DSM 14800 / JCM 18046 / KCTC 3811 / LMG 21948 / P06)</name>
    <dbReference type="NCBI Taxonomy" id="701521"/>
    <lineage>
        <taxon>Bacteria</taxon>
        <taxon>Bacillati</taxon>
        <taxon>Bacillota</taxon>
        <taxon>Bacilli</taxon>
        <taxon>Lactobacillales</taxon>
        <taxon>Lactobacillaceae</taxon>
        <taxon>Pediococcus</taxon>
    </lineage>
</organism>
<dbReference type="Pfam" id="PF00950">
    <property type="entry name" value="ABC-3"/>
    <property type="match status" value="1"/>
</dbReference>
<dbReference type="STRING" id="701521.PECL_162"/>
<dbReference type="InterPro" id="IPR037294">
    <property type="entry name" value="ABC_BtuC-like"/>
</dbReference>
<evidence type="ECO:0000313" key="9">
    <source>
        <dbReference type="Proteomes" id="UP000005444"/>
    </source>
</evidence>
<feature type="transmembrane region" description="Helical" evidence="7">
    <location>
        <begin position="240"/>
        <end position="258"/>
    </location>
</feature>
<evidence type="ECO:0000256" key="4">
    <source>
        <dbReference type="ARBA" id="ARBA00022989"/>
    </source>
</evidence>
<keyword evidence="5 7" id="KW-0472">Membrane</keyword>
<feature type="transmembrane region" description="Helical" evidence="7">
    <location>
        <begin position="215"/>
        <end position="234"/>
    </location>
</feature>
<dbReference type="SUPFAM" id="SSF81345">
    <property type="entry name" value="ABC transporter involved in vitamin B12 uptake, BtuC"/>
    <property type="match status" value="1"/>
</dbReference>
<feature type="transmembrane region" description="Helical" evidence="7">
    <location>
        <begin position="50"/>
        <end position="73"/>
    </location>
</feature>
<evidence type="ECO:0000256" key="7">
    <source>
        <dbReference type="SAM" id="Phobius"/>
    </source>
</evidence>
<dbReference type="KEGG" id="pce:PECL_162"/>
<reference evidence="8 9" key="1">
    <citation type="journal article" date="2012" name="J. Bacteriol.">
        <title>Complete Genome Sequence of the Beer Spoilage Organism Pediococcus claussenii ATCC BAA-344T.</title>
        <authorList>
            <person name="Pittet V."/>
            <person name="Abegunde T."/>
            <person name="Marfleet T."/>
            <person name="Haakensen M."/>
            <person name="Morrow K."/>
            <person name="Jayaprakash T."/>
            <person name="Schroeder K."/>
            <person name="Trost B."/>
            <person name="Byrns S."/>
            <person name="Bergsveinson J."/>
            <person name="Kusalik A."/>
            <person name="Ziola B."/>
        </authorList>
    </citation>
    <scope>NUCLEOTIDE SEQUENCE [LARGE SCALE GENOMIC DNA]</scope>
    <source>
        <strain evidence="8 9">ATCC BAA-344</strain>
    </source>
</reference>
<dbReference type="InterPro" id="IPR001626">
    <property type="entry name" value="ABC_TroCD"/>
</dbReference>
<dbReference type="Gene3D" id="1.10.3470.10">
    <property type="entry name" value="ABC transporter involved in vitamin B12 uptake, BtuC"/>
    <property type="match status" value="1"/>
</dbReference>
<dbReference type="GO" id="GO:0010043">
    <property type="term" value="P:response to zinc ion"/>
    <property type="evidence" value="ECO:0007669"/>
    <property type="project" value="TreeGrafter"/>
</dbReference>
<keyword evidence="6" id="KW-0813">Transport</keyword>
<accession>G8PEV6</accession>
<gene>
    <name evidence="8" type="ordered locus">PECL_162</name>
</gene>
<comment type="similarity">
    <text evidence="2 6">Belongs to the ABC-3 integral membrane protein family.</text>
</comment>
<keyword evidence="3 6" id="KW-0812">Transmembrane</keyword>
<name>G8PEV6_PEDCP</name>
<dbReference type="eggNOG" id="COG1108">
    <property type="taxonomic scope" value="Bacteria"/>
</dbReference>
<dbReference type="PANTHER" id="PTHR30477">
    <property type="entry name" value="ABC-TRANSPORTER METAL-BINDING PROTEIN"/>
    <property type="match status" value="1"/>
</dbReference>
<evidence type="ECO:0000256" key="2">
    <source>
        <dbReference type="ARBA" id="ARBA00008034"/>
    </source>
</evidence>
<keyword evidence="9" id="KW-1185">Reference proteome</keyword>
<evidence type="ECO:0000256" key="3">
    <source>
        <dbReference type="ARBA" id="ARBA00022692"/>
    </source>
</evidence>
<feature type="transmembrane region" description="Helical" evidence="7">
    <location>
        <begin position="167"/>
        <end position="185"/>
    </location>
</feature>
<proteinExistence type="inferred from homology"/>
<evidence type="ECO:0000256" key="6">
    <source>
        <dbReference type="RuleBase" id="RU003943"/>
    </source>
</evidence>
<dbReference type="PATRIC" id="fig|701521.8.peg.152"/>
<comment type="subcellular location">
    <subcellularLocation>
        <location evidence="6">Cell membrane</location>
        <topology evidence="6">Multi-pass membrane protein</topology>
    </subcellularLocation>
    <subcellularLocation>
        <location evidence="1">Membrane</location>
        <topology evidence="1">Multi-pass membrane protein</topology>
    </subcellularLocation>
</comment>
<feature type="transmembrane region" description="Helical" evidence="7">
    <location>
        <begin position="128"/>
        <end position="146"/>
    </location>
</feature>
<dbReference type="GO" id="GO:0055085">
    <property type="term" value="P:transmembrane transport"/>
    <property type="evidence" value="ECO:0007669"/>
    <property type="project" value="InterPro"/>
</dbReference>
<dbReference type="AlphaFoldDB" id="G8PEV6"/>
<dbReference type="Proteomes" id="UP000005444">
    <property type="component" value="Chromosome"/>
</dbReference>
<dbReference type="GO" id="GO:0043190">
    <property type="term" value="C:ATP-binding cassette (ABC) transporter complex"/>
    <property type="evidence" value="ECO:0007669"/>
    <property type="project" value="InterPro"/>
</dbReference>
<protein>
    <submittedName>
        <fullName evidence="8">ABC-type cation transporter, permease component</fullName>
    </submittedName>
</protein>
<evidence type="ECO:0000256" key="5">
    <source>
        <dbReference type="ARBA" id="ARBA00023136"/>
    </source>
</evidence>